<gene>
    <name evidence="1" type="ORF">FUAX_35770</name>
</gene>
<dbReference type="EMBL" id="AP025314">
    <property type="protein sequence ID" value="BDD11145.1"/>
    <property type="molecule type" value="Genomic_DNA"/>
</dbReference>
<dbReference type="InterPro" id="IPR014985">
    <property type="entry name" value="WbqC"/>
</dbReference>
<keyword evidence="2" id="KW-1185">Reference proteome</keyword>
<evidence type="ECO:0000313" key="1">
    <source>
        <dbReference type="EMBL" id="BDD11145.1"/>
    </source>
</evidence>
<dbReference type="Pfam" id="PF08889">
    <property type="entry name" value="WbqC"/>
    <property type="match status" value="1"/>
</dbReference>
<name>A0AAU9DF63_9BACT</name>
<reference evidence="1 2" key="1">
    <citation type="submission" date="2021-12" db="EMBL/GenBank/DDBJ databases">
        <title>Genome sequencing of bacteria with rrn-lacking chromosome and rrn-plasmid.</title>
        <authorList>
            <person name="Anda M."/>
            <person name="Iwasaki W."/>
        </authorList>
    </citation>
    <scope>NUCLEOTIDE SEQUENCE [LARGE SCALE GENOMIC DNA]</scope>
    <source>
        <strain evidence="1 2">DSM 100852</strain>
    </source>
</reference>
<accession>A0AAU9DF63</accession>
<dbReference type="Proteomes" id="UP001348817">
    <property type="component" value="Chromosome"/>
</dbReference>
<dbReference type="AlphaFoldDB" id="A0AAU9DF63"/>
<evidence type="ECO:0000313" key="2">
    <source>
        <dbReference type="Proteomes" id="UP001348817"/>
    </source>
</evidence>
<organism evidence="1 2">
    <name type="scientific">Fulvitalea axinellae</name>
    <dbReference type="NCBI Taxonomy" id="1182444"/>
    <lineage>
        <taxon>Bacteria</taxon>
        <taxon>Pseudomonadati</taxon>
        <taxon>Bacteroidota</taxon>
        <taxon>Cytophagia</taxon>
        <taxon>Cytophagales</taxon>
        <taxon>Persicobacteraceae</taxon>
        <taxon>Fulvitalea</taxon>
    </lineage>
</organism>
<protein>
    <recommendedName>
        <fullName evidence="3">WbqC-like protein family protein</fullName>
    </recommendedName>
</protein>
<dbReference type="KEGG" id="fax:FUAX_35770"/>
<evidence type="ECO:0008006" key="3">
    <source>
        <dbReference type="Google" id="ProtNLM"/>
    </source>
</evidence>
<sequence>MSETILIEPQYLPPVEYFAVLLRAEKVIFDQHAFYEKQSYRNRCRILTANKVANLSIPICFGNRRKAPLSEMKIATNDPWAKNHWKSIQSAYGKAPFFEHYEDFFKPHFENPPESLLEFDMGLLNTCLRLLGISVDFELSDKYWEPPVSGLNDFRSKIHPKKNYENNNIITPKPYTQVFGHDFVKNLSVIDLLFCEGPAAHATIKSSLIKTEQKNHNDVH</sequence>
<dbReference type="RefSeq" id="WP_338392659.1">
    <property type="nucleotide sequence ID" value="NZ_AP025314.1"/>
</dbReference>
<proteinExistence type="predicted"/>